<accession>A0A0V0R594</accession>
<dbReference type="EMBL" id="LDAU01000051">
    <property type="protein sequence ID" value="KRX09413.1"/>
    <property type="molecule type" value="Genomic_DNA"/>
</dbReference>
<comment type="caution">
    <text evidence="2">The sequence shown here is derived from an EMBL/GenBank/DDBJ whole genome shotgun (WGS) entry which is preliminary data.</text>
</comment>
<sequence length="434" mass="52077">MYYNIGTKYNENTPKFNRKKNVDLDSDKENFDFNQMFSHKIQRQTIETTKKVSYPIDESKQKEQNKQKSPFNIKKIFSYPFYSEFNEEMVKINSQMPKEEKDIIIATEKSLHTHKREQYLKEQIQKISENDLYQLHLELIGKESLSLLTKQQKEQIDQLTKYKNEMDKKIEIQNEIINNLKIDNENIKKDFLEQNKVAFFKNQKVNSGIQNQYIFNKKQNDNHQSLYQSPQQSPNNKEIMNSLNYEQIEKNTQKCLKNQILFKAQSKKIQKQNEKRLKKLEDQEKNKTLELQDIQEQQENQKIQISKMHLMIEDLSDIFNGPQFNRDFLPQQDNDQIKNKFSEILGFIDGLKQNKDVLEKQFQTPQKQNLQNQSPNNSLINDIKYESLQNSCEIEYYQGNTQSEKQDKKKIKQNQQINYNNKNYFELQKVIEID</sequence>
<dbReference type="AlphaFoldDB" id="A0A0V0R594"/>
<gene>
    <name evidence="2" type="ORF">PPERSA_04719</name>
</gene>
<keyword evidence="1" id="KW-0175">Coiled coil</keyword>
<dbReference type="Proteomes" id="UP000054937">
    <property type="component" value="Unassembled WGS sequence"/>
</dbReference>
<protein>
    <submittedName>
        <fullName evidence="2">Uncharacterized protein</fullName>
    </submittedName>
</protein>
<feature type="coiled-coil region" evidence="1">
    <location>
        <begin position="145"/>
        <end position="190"/>
    </location>
</feature>
<evidence type="ECO:0000313" key="3">
    <source>
        <dbReference type="Proteomes" id="UP000054937"/>
    </source>
</evidence>
<keyword evidence="3" id="KW-1185">Reference proteome</keyword>
<reference evidence="2 3" key="1">
    <citation type="journal article" date="2015" name="Sci. Rep.">
        <title>Genome of the facultative scuticociliatosis pathogen Pseudocohnilembus persalinus provides insight into its virulence through horizontal gene transfer.</title>
        <authorList>
            <person name="Xiong J."/>
            <person name="Wang G."/>
            <person name="Cheng J."/>
            <person name="Tian M."/>
            <person name="Pan X."/>
            <person name="Warren A."/>
            <person name="Jiang C."/>
            <person name="Yuan D."/>
            <person name="Miao W."/>
        </authorList>
    </citation>
    <scope>NUCLEOTIDE SEQUENCE [LARGE SCALE GENOMIC DNA]</scope>
    <source>
        <strain evidence="2">36N120E</strain>
    </source>
</reference>
<organism evidence="2 3">
    <name type="scientific">Pseudocohnilembus persalinus</name>
    <name type="common">Ciliate</name>
    <dbReference type="NCBI Taxonomy" id="266149"/>
    <lineage>
        <taxon>Eukaryota</taxon>
        <taxon>Sar</taxon>
        <taxon>Alveolata</taxon>
        <taxon>Ciliophora</taxon>
        <taxon>Intramacronucleata</taxon>
        <taxon>Oligohymenophorea</taxon>
        <taxon>Scuticociliatia</taxon>
        <taxon>Philasterida</taxon>
        <taxon>Pseudocohnilembidae</taxon>
        <taxon>Pseudocohnilembus</taxon>
    </lineage>
</organism>
<evidence type="ECO:0000256" key="1">
    <source>
        <dbReference type="SAM" id="Coils"/>
    </source>
</evidence>
<dbReference type="InParanoid" id="A0A0V0R594"/>
<name>A0A0V0R594_PSEPJ</name>
<evidence type="ECO:0000313" key="2">
    <source>
        <dbReference type="EMBL" id="KRX09413.1"/>
    </source>
</evidence>
<feature type="coiled-coil region" evidence="1">
    <location>
        <begin position="263"/>
        <end position="300"/>
    </location>
</feature>
<proteinExistence type="predicted"/>